<dbReference type="EMBL" id="UINC01045026">
    <property type="protein sequence ID" value="SVB51267.1"/>
    <property type="molecule type" value="Genomic_DNA"/>
</dbReference>
<name>A0A382EN25_9ZZZZ</name>
<dbReference type="AlphaFoldDB" id="A0A382EN25"/>
<accession>A0A382EN25</accession>
<protein>
    <submittedName>
        <fullName evidence="1">Uncharacterized protein</fullName>
    </submittedName>
</protein>
<gene>
    <name evidence="1" type="ORF">METZ01_LOCUS204121</name>
</gene>
<proteinExistence type="predicted"/>
<reference evidence="1" key="1">
    <citation type="submission" date="2018-05" db="EMBL/GenBank/DDBJ databases">
        <authorList>
            <person name="Lanie J.A."/>
            <person name="Ng W.-L."/>
            <person name="Kazmierczak K.M."/>
            <person name="Andrzejewski T.M."/>
            <person name="Davidsen T.M."/>
            <person name="Wayne K.J."/>
            <person name="Tettelin H."/>
            <person name="Glass J.I."/>
            <person name="Rusch D."/>
            <person name="Podicherti R."/>
            <person name="Tsui H.-C.T."/>
            <person name="Winkler M.E."/>
        </authorList>
    </citation>
    <scope>NUCLEOTIDE SEQUENCE</scope>
</reference>
<feature type="non-terminal residue" evidence="1">
    <location>
        <position position="23"/>
    </location>
</feature>
<sequence length="23" mass="2631">MHTKRFLWVALAITLVTSTQAKD</sequence>
<evidence type="ECO:0000313" key="1">
    <source>
        <dbReference type="EMBL" id="SVB51267.1"/>
    </source>
</evidence>
<organism evidence="1">
    <name type="scientific">marine metagenome</name>
    <dbReference type="NCBI Taxonomy" id="408172"/>
    <lineage>
        <taxon>unclassified sequences</taxon>
        <taxon>metagenomes</taxon>
        <taxon>ecological metagenomes</taxon>
    </lineage>
</organism>